<keyword evidence="4" id="KW-1185">Reference proteome</keyword>
<reference evidence="3" key="1">
    <citation type="journal article" date="2023" name="Mol. Biol. Evol.">
        <title>Third-Generation Sequencing Reveals the Adaptive Role of the Epigenome in Three Deep-Sea Polychaetes.</title>
        <authorList>
            <person name="Perez M."/>
            <person name="Aroh O."/>
            <person name="Sun Y."/>
            <person name="Lan Y."/>
            <person name="Juniper S.K."/>
            <person name="Young C.R."/>
            <person name="Angers B."/>
            <person name="Qian P.Y."/>
        </authorList>
    </citation>
    <scope>NUCLEOTIDE SEQUENCE</scope>
    <source>
        <strain evidence="3">R07B-5</strain>
    </source>
</reference>
<organism evidence="3 4">
    <name type="scientific">Ridgeia piscesae</name>
    <name type="common">Tubeworm</name>
    <dbReference type="NCBI Taxonomy" id="27915"/>
    <lineage>
        <taxon>Eukaryota</taxon>
        <taxon>Metazoa</taxon>
        <taxon>Spiralia</taxon>
        <taxon>Lophotrochozoa</taxon>
        <taxon>Annelida</taxon>
        <taxon>Polychaeta</taxon>
        <taxon>Sedentaria</taxon>
        <taxon>Canalipalpata</taxon>
        <taxon>Sabellida</taxon>
        <taxon>Siboglinidae</taxon>
        <taxon>Ridgeia</taxon>
    </lineage>
</organism>
<keyword evidence="2" id="KW-0812">Transmembrane</keyword>
<feature type="compositionally biased region" description="Acidic residues" evidence="1">
    <location>
        <begin position="399"/>
        <end position="409"/>
    </location>
</feature>
<evidence type="ECO:0008006" key="5">
    <source>
        <dbReference type="Google" id="ProtNLM"/>
    </source>
</evidence>
<evidence type="ECO:0000313" key="3">
    <source>
        <dbReference type="EMBL" id="KAK2171385.1"/>
    </source>
</evidence>
<proteinExistence type="predicted"/>
<evidence type="ECO:0000313" key="4">
    <source>
        <dbReference type="Proteomes" id="UP001209878"/>
    </source>
</evidence>
<dbReference type="EMBL" id="JAODUO010001071">
    <property type="protein sequence ID" value="KAK2171385.1"/>
    <property type="molecule type" value="Genomic_DNA"/>
</dbReference>
<dbReference type="InterPro" id="IPR033228">
    <property type="entry name" value="SZT2"/>
</dbReference>
<feature type="region of interest" description="Disordered" evidence="1">
    <location>
        <begin position="372"/>
        <end position="409"/>
    </location>
</feature>
<name>A0AAD9NIK7_RIDPI</name>
<dbReference type="Proteomes" id="UP001209878">
    <property type="component" value="Unassembled WGS sequence"/>
</dbReference>
<feature type="compositionally biased region" description="Basic and acidic residues" evidence="1">
    <location>
        <begin position="1634"/>
        <end position="1643"/>
    </location>
</feature>
<feature type="region of interest" description="Disordered" evidence="1">
    <location>
        <begin position="1605"/>
        <end position="1643"/>
    </location>
</feature>
<feature type="region of interest" description="Disordered" evidence="1">
    <location>
        <begin position="348"/>
        <end position="367"/>
    </location>
</feature>
<gene>
    <name evidence="3" type="ORF">NP493_1073g00014</name>
</gene>
<accession>A0AAD9NIK7</accession>
<evidence type="ECO:0000256" key="2">
    <source>
        <dbReference type="SAM" id="Phobius"/>
    </source>
</evidence>
<feature type="transmembrane region" description="Helical" evidence="2">
    <location>
        <begin position="905"/>
        <end position="928"/>
    </location>
</feature>
<feature type="transmembrane region" description="Helical" evidence="2">
    <location>
        <begin position="972"/>
        <end position="990"/>
    </location>
</feature>
<feature type="region of interest" description="Disordered" evidence="1">
    <location>
        <begin position="211"/>
        <end position="244"/>
    </location>
</feature>
<keyword evidence="2" id="KW-1133">Transmembrane helix</keyword>
<feature type="compositionally biased region" description="Polar residues" evidence="1">
    <location>
        <begin position="372"/>
        <end position="395"/>
    </location>
</feature>
<dbReference type="GO" id="GO:0005777">
    <property type="term" value="C:peroxisome"/>
    <property type="evidence" value="ECO:0007669"/>
    <property type="project" value="InterPro"/>
</dbReference>
<feature type="compositionally biased region" description="Basic and acidic residues" evidence="1">
    <location>
        <begin position="1607"/>
        <end position="1622"/>
    </location>
</feature>
<feature type="transmembrane region" description="Helical" evidence="2">
    <location>
        <begin position="940"/>
        <end position="960"/>
    </location>
</feature>
<sequence length="2223" mass="251292">MHLPGYYLNKEGAYYYLYLNRMHAHMQLNVAISSKLEEHLEVKSTAHISSQAASGTVPEASHTAPQKLVSEVGSVVAPAADDIAAVQTGGGDEVLAAVAGAEELVADVDTCDSVLGGSVVSEDLVKDSVEDHSVGQTTVVVKEDLVETGDNFEAVEAVRIDTQLTEVSTGLGAVQTASGSEVTGGKDIATDEQKATLQGKDIKISIIRPSPVRQVPKKGVDNPPPSSDTSSTQANHKDVIVDADASSVKKDKAIDIHEDESIKNIAKTVVLPHVVLRRRHRSGEPVSQTTPVRELNLLERRATLDGSSMVWVSRSLQQLQVSTPCSSSETIDKTGMKRMHSAATLEKYRHEKSRKSAGAGLDTSDPHIVARSRNQSGLQTPKSTSLVDTTSSRSSVGEEGYEGDSSDMDEEGVMMSFSDSLVPHRVLPNFWLIMRIYSDVVDVFFHARDNREEDRPEYLQQKMLLSDIIKNIRAICRTVNQRRLLQELNDTRMCNLLLVPEADEDIRWTQDKFYDFPRHKKGASESDESDDNSPPKKYLADMMKFKPGHFACECVWRKSFILHSRLKMGPGRSVISRGIQALRSILNKFSVNNRKNMFVFRESNQESVFYLRLNESTSDAMGGTPSVGDGQESVHSCGTFSRSSSIMSLPVKKQTELDDEASVIGTYATRSRRLSSADHDGELSGLMSPSSRSATYAHRRDDVILLSAYGICPVSAEISGDLVDVLQKKLNDAVLDVITVTLSRNPMCKLSPDDIQFIQPPGPPAHTLRLLIPASAMLQQFALGFYLRQNLLQFTHTPKYTEHRAENIFKDYTDEEHPTPIPDRDVFIYNTPQQSRGKGIACLHLQFVDGRGRPVQLLGSRKPLPLAYKDTLERTMFDSMVSTSVYEPQPDSKSPVMMEVMLIEMMMVMTIVMMEVMLIEMMMVMMIVMMEVMLMEMTMVMMIVMMEVMLMEMMMVMMIVMMEVMLMEMTMVMMIVMMIVMMEVMLMEMMMVNGDNDGDDDIVVMMTIVTVIMMMMMLVVSGPPALVQMSLWQQGDVVLSQLTDRLILAVKHAVCDIIMEYRLLTAPLCEVPEHYVKGVDSPLHSAPPSPVLTHSAEPCGVVSAQIMKKQSDLSGGKTPKEKTSFSFQSLMSRMTISSLGKENTKVEMSMSGGATCSSHTWHDGEHQRQKEEDIRQKIFEYEIGSRGSLQPIFCGCMQQWLQYCTTLEAPSVSRSEYSLHSRFPIDYVLKELQTVVTGICHDTVPKVFRQLDSCVSTDSDPTFLPYTPSRMPMCSQDYKSESSLDLSQYNCLGVPGRTTRFIVVGRNVQQWQMSIDYPHHGVTFTPDLTHPKTNKNYQRFKPFELPADATSSPDKSESTTVPCRAIPAHAPACVPRQRFLLIEVQDKEFLMYTYNWSQELTLELDRELTRQLQWQNARSHLLTCIVSQKMGLFQHNLYLDPQPDPNTQGVNPFTNSTTIHDLVKYTSIPNVTSKQLRYGRGRIGGSSRPQVALLQPGIMPTPDDVFRDTRPPVAMHCKTDYRKMRDPVHRHGAQLLECRSVKCKESERRTRLEKLYCMWQQRMGPSQMPIAEDALKLLKDSSRLIHNVATPLLFNAQWRRKLLNIPEMKKRHDSQNSTDKPRSRNSSGTSIKSRRSETADLRKKSVGFESPDALSKQLHSTYEDAWLESMKQSFLTQYIQYLQSLSFVQVQTRPLSPKKLTRGNSIDQPFERPQKLINPSYMYLQKTLPGGIMLIELGFRDVYFCVNVYALECSRLPVGKTVNRQLAVIFTDECDKFKDLTHAHSFAHDFHLRTIQQYLSKHQPPRFMHGYNLTSFLHDFSQHFSYAPSFAQNLIYEGTVTIDETNSSGHQLFEYMLQPEHAELYNMRRLHMQAGANDDLEVDEDALCTQLPCSGLDDLEGMSIKSDVYDIGLVISHDTSTTDQQRGAGSFDQMSLRLRYWVIMTHRREIFPRLKLERKTRMAQPDNITSYPANFGMWLDGASDTGNSSEVSETIEGIAMSKSASIRQASINYLGYSNVHQVPMYALLRQEADRARDMLKVMVESSMAQCRRDFLWNRMLNGIHEEGEGRRKHRSEPSEEARDPLLTKLTFVEFEELLSFVTKVSLSDIDPTLTPLQNMSVAWYQSLLVLLRKEYTETHRYYVSANNTLQYMVVLNPNVNSFMMLAIDTKSMKTELCAIYRDPTLRAVSDSPSKQNHQAHHLQKHFEDFVNVCCYHLWSGILV</sequence>
<protein>
    <recommendedName>
        <fullName evidence="5">KICSTOR complex protein SZT2</fullName>
    </recommendedName>
</protein>
<evidence type="ECO:0000256" key="1">
    <source>
        <dbReference type="SAM" id="MobiDB-lite"/>
    </source>
</evidence>
<feature type="transmembrane region" description="Helical" evidence="2">
    <location>
        <begin position="1002"/>
        <end position="1020"/>
    </location>
</feature>
<comment type="caution">
    <text evidence="3">The sequence shown here is derived from an EMBL/GenBank/DDBJ whole genome shotgun (WGS) entry which is preliminary data.</text>
</comment>
<dbReference type="PANTHER" id="PTHR14918:SF3">
    <property type="entry name" value="KICSTOR COMPLEX PROTEIN SZT2"/>
    <property type="match status" value="1"/>
</dbReference>
<keyword evidence="2" id="KW-0472">Membrane</keyword>
<dbReference type="PANTHER" id="PTHR14918">
    <property type="entry name" value="KICSTOR COMPLEX PROTEIN SZT2"/>
    <property type="match status" value="1"/>
</dbReference>